<organism evidence="4 5">
    <name type="scientific">Mycobacterium talmoniae</name>
    <dbReference type="NCBI Taxonomy" id="1858794"/>
    <lineage>
        <taxon>Bacteria</taxon>
        <taxon>Bacillati</taxon>
        <taxon>Actinomycetota</taxon>
        <taxon>Actinomycetes</taxon>
        <taxon>Mycobacteriales</taxon>
        <taxon>Mycobacteriaceae</taxon>
        <taxon>Mycobacterium</taxon>
    </lineage>
</organism>
<dbReference type="InterPro" id="IPR055118">
    <property type="entry name" value="FAS-like_AT_central"/>
</dbReference>
<feature type="compositionally biased region" description="Basic and acidic residues" evidence="2">
    <location>
        <begin position="270"/>
        <end position="286"/>
    </location>
</feature>
<dbReference type="InterPro" id="IPR016035">
    <property type="entry name" value="Acyl_Trfase/lysoPLipase"/>
</dbReference>
<dbReference type="AlphaFoldDB" id="A0A2S8BGH7"/>
<proteinExistence type="predicted"/>
<feature type="domain" description="Fatty acid synthase-like central AT" evidence="3">
    <location>
        <begin position="54"/>
        <end position="137"/>
    </location>
</feature>
<evidence type="ECO:0000313" key="5">
    <source>
        <dbReference type="Proteomes" id="UP000238296"/>
    </source>
</evidence>
<dbReference type="EMBL" id="PPEA01000590">
    <property type="protein sequence ID" value="PQM45772.1"/>
    <property type="molecule type" value="Genomic_DNA"/>
</dbReference>
<evidence type="ECO:0000313" key="4">
    <source>
        <dbReference type="EMBL" id="PQM45772.1"/>
    </source>
</evidence>
<dbReference type="SUPFAM" id="SSF52151">
    <property type="entry name" value="FabD/lysophospholipase-like"/>
    <property type="match status" value="1"/>
</dbReference>
<feature type="compositionally biased region" description="Low complexity" evidence="2">
    <location>
        <begin position="302"/>
        <end position="323"/>
    </location>
</feature>
<accession>A0A2S8BGH7</accession>
<name>A0A2S8BGH7_9MYCO</name>
<evidence type="ECO:0000259" key="3">
    <source>
        <dbReference type="Pfam" id="PF22690"/>
    </source>
</evidence>
<dbReference type="Pfam" id="PF22690">
    <property type="entry name" value="FAS_AT_central"/>
    <property type="match status" value="1"/>
</dbReference>
<evidence type="ECO:0000256" key="2">
    <source>
        <dbReference type="SAM" id="MobiDB-lite"/>
    </source>
</evidence>
<sequence>MAGAGHSQGVLAVQALKAAGAADVQLLALAQLIGAAGTLVARRRGISVLGDRPPMVSVTNADPERLYELLEEFAQDVRTVLPPVLSIRNGRRAVVITGTPEQLSRFELYCEQIAEKEAADRKNKVRGGAVFAPVFEPVAVEVGFHTPRLADGIDLVGGWAEQVGLDVALAREMTEAILVRQVDWVDEVTELHDAGARWILDLGPGDILTRLTAPVIRGLGIGIVPVATRGGQRNLFTVGASRRWPGPGPATSRRWWRCPTARTKPRHQVHPADRPVADPAGRHDPRPPSTRTSSPPPPTPGTGPSWPAAARSPRRSSTPASRS</sequence>
<keyword evidence="1" id="KW-0808">Transferase</keyword>
<dbReference type="PANTHER" id="PTHR10982:SF21">
    <property type="entry name" value="FATTY ACID SYNTHASE SUBUNIT BETA"/>
    <property type="match status" value="1"/>
</dbReference>
<feature type="region of interest" description="Disordered" evidence="2">
    <location>
        <begin position="239"/>
        <end position="323"/>
    </location>
</feature>
<protein>
    <recommendedName>
        <fullName evidence="3">Fatty acid synthase-like central AT domain-containing protein</fullName>
    </recommendedName>
</protein>
<reference evidence="4 5" key="1">
    <citation type="journal article" date="2017" name="Int. J. Syst. Evol. Microbiol.">
        <title>Mycobacterium talmoniae sp. nov., a slowly growing mycobacterium isolated from human respiratory samples.</title>
        <authorList>
            <person name="Davidson R.M."/>
            <person name="DeGroote M.A."/>
            <person name="Marola J.L."/>
            <person name="Buss S."/>
            <person name="Jones V."/>
            <person name="McNeil M.R."/>
            <person name="Freifeld A.G."/>
            <person name="Elaine Epperson L."/>
            <person name="Hasan N.A."/>
            <person name="Jackson M."/>
            <person name="Iwen P.C."/>
            <person name="Salfinger M."/>
            <person name="Strong M."/>
        </authorList>
    </citation>
    <scope>NUCLEOTIDE SEQUENCE [LARGE SCALE GENOMIC DNA]</scope>
    <source>
        <strain evidence="4 5">ATCC BAA-2683</strain>
    </source>
</reference>
<dbReference type="Gene3D" id="3.40.366.10">
    <property type="entry name" value="Malonyl-Coenzyme A Acyl Carrier Protein, domain 2"/>
    <property type="match status" value="1"/>
</dbReference>
<dbReference type="InterPro" id="IPR050830">
    <property type="entry name" value="Fungal_FAS"/>
</dbReference>
<dbReference type="Proteomes" id="UP000238296">
    <property type="component" value="Unassembled WGS sequence"/>
</dbReference>
<gene>
    <name evidence="4" type="ORF">C1Y40_04064</name>
</gene>
<evidence type="ECO:0000256" key="1">
    <source>
        <dbReference type="ARBA" id="ARBA00022679"/>
    </source>
</evidence>
<dbReference type="PANTHER" id="PTHR10982">
    <property type="entry name" value="MALONYL COA-ACYL CARRIER PROTEIN TRANSACYLASE"/>
    <property type="match status" value="1"/>
</dbReference>
<dbReference type="InterPro" id="IPR001227">
    <property type="entry name" value="Ac_transferase_dom_sf"/>
</dbReference>
<dbReference type="GO" id="GO:0016740">
    <property type="term" value="F:transferase activity"/>
    <property type="evidence" value="ECO:0007669"/>
    <property type="project" value="UniProtKB-KW"/>
</dbReference>
<comment type="caution">
    <text evidence="4">The sequence shown here is derived from an EMBL/GenBank/DDBJ whole genome shotgun (WGS) entry which is preliminary data.</text>
</comment>
<dbReference type="Gene3D" id="3.30.70.3320">
    <property type="match status" value="1"/>
</dbReference>